<proteinExistence type="predicted"/>
<evidence type="ECO:0000313" key="2">
    <source>
        <dbReference type="Proteomes" id="UP000789525"/>
    </source>
</evidence>
<sequence>ILDEYPDELQIFREILQNSDDAKSRQQIFILDRNSYPTQTLFEPDYEGPNRTNLKLNRYQGPALISRSDAIFEARDFKTLFKLVDSEKNDQFDRIGVKGIDFNSVYHITDSPSLIISDCYVIFDPHEWYYDGGIKCNFIEKAVDYPDQFAPFRIPCDRKFEGTLFRYPLRTSEDSIDSIISKKVYRPEDILEMFEKFYQNEGINCLLFLKYVEVIKFYELSEGETEPNLLYEINIENACEIRPRRRLMARNILSMMELLEKNPNKITTLESAFTVTFYQKKGQAVPERNQYLIFNWLGNLNTVYKYFQENFKKDIRECNFVPNVGLAIRLGDQKSNGRLFRFLPLPISTPFQASIHGYFAVNANRTLWSLADNEYLAADSLARLNVSWNKYLFDKVLPEAWARFLVILQDEYSNIQSTELDNFWP</sequence>
<gene>
    <name evidence="1" type="ORF">ACOLOM_LOCUS10004</name>
</gene>
<organism evidence="1 2">
    <name type="scientific">Acaulospora colombiana</name>
    <dbReference type="NCBI Taxonomy" id="27376"/>
    <lineage>
        <taxon>Eukaryota</taxon>
        <taxon>Fungi</taxon>
        <taxon>Fungi incertae sedis</taxon>
        <taxon>Mucoromycota</taxon>
        <taxon>Glomeromycotina</taxon>
        <taxon>Glomeromycetes</taxon>
        <taxon>Diversisporales</taxon>
        <taxon>Acaulosporaceae</taxon>
        <taxon>Acaulospora</taxon>
    </lineage>
</organism>
<protein>
    <submittedName>
        <fullName evidence="1">15156_t:CDS:1</fullName>
    </submittedName>
</protein>
<dbReference type="Proteomes" id="UP000789525">
    <property type="component" value="Unassembled WGS sequence"/>
</dbReference>
<comment type="caution">
    <text evidence="1">The sequence shown here is derived from an EMBL/GenBank/DDBJ whole genome shotgun (WGS) entry which is preliminary data.</text>
</comment>
<dbReference type="EMBL" id="CAJVPT010030723">
    <property type="protein sequence ID" value="CAG8695304.1"/>
    <property type="molecule type" value="Genomic_DNA"/>
</dbReference>
<reference evidence="1" key="1">
    <citation type="submission" date="2021-06" db="EMBL/GenBank/DDBJ databases">
        <authorList>
            <person name="Kallberg Y."/>
            <person name="Tangrot J."/>
            <person name="Rosling A."/>
        </authorList>
    </citation>
    <scope>NUCLEOTIDE SEQUENCE</scope>
    <source>
        <strain evidence="1">CL356</strain>
    </source>
</reference>
<evidence type="ECO:0000313" key="1">
    <source>
        <dbReference type="EMBL" id="CAG8695304.1"/>
    </source>
</evidence>
<accession>A0ACA9P6W9</accession>
<feature type="non-terminal residue" evidence="1">
    <location>
        <position position="1"/>
    </location>
</feature>
<name>A0ACA9P6W9_9GLOM</name>
<keyword evidence="2" id="KW-1185">Reference proteome</keyword>
<feature type="non-terminal residue" evidence="1">
    <location>
        <position position="425"/>
    </location>
</feature>